<evidence type="ECO:0000256" key="3">
    <source>
        <dbReference type="ARBA" id="ARBA00022787"/>
    </source>
</evidence>
<evidence type="ECO:0000256" key="1">
    <source>
        <dbReference type="ARBA" id="ARBA00004570"/>
    </source>
</evidence>
<protein>
    <recommendedName>
        <fullName evidence="7">Mitochondrial fission regulator</fullName>
    </recommendedName>
</protein>
<evidence type="ECO:0000256" key="4">
    <source>
        <dbReference type="ARBA" id="ARBA00023128"/>
    </source>
</evidence>
<dbReference type="InterPro" id="IPR007972">
    <property type="entry name" value="Mtfr1"/>
</dbReference>
<dbReference type="PANTHER" id="PTHR14215:SF3">
    <property type="entry name" value="MITOCHONDRIAL FISSION REGULATOR 1-LIKE"/>
    <property type="match status" value="1"/>
</dbReference>
<comment type="similarity">
    <text evidence="2 7">Belongs to the MTFR1 family.</text>
</comment>
<proteinExistence type="inferred from homology"/>
<keyword evidence="9" id="KW-1185">Reference proteome</keyword>
<dbReference type="EMBL" id="CATNWA010017837">
    <property type="protein sequence ID" value="CAI9603412.1"/>
    <property type="molecule type" value="Genomic_DNA"/>
</dbReference>
<name>A0ABN9G598_9NEOB</name>
<evidence type="ECO:0000256" key="7">
    <source>
        <dbReference type="RuleBase" id="RU369053"/>
    </source>
</evidence>
<keyword evidence="4 7" id="KW-0496">Mitochondrion</keyword>
<dbReference type="Proteomes" id="UP001162483">
    <property type="component" value="Unassembled WGS sequence"/>
</dbReference>
<comment type="function">
    <text evidence="7">Plays a role in mitochondrial aerobic respiration. Regulates mitochondrial organization and fission.</text>
</comment>
<reference evidence="8" key="1">
    <citation type="submission" date="2023-05" db="EMBL/GenBank/DDBJ databases">
        <authorList>
            <person name="Stuckert A."/>
        </authorList>
    </citation>
    <scope>NUCLEOTIDE SEQUENCE</scope>
</reference>
<keyword evidence="5" id="KW-0472">Membrane</keyword>
<comment type="caution">
    <text evidence="8">The sequence shown here is derived from an EMBL/GenBank/DDBJ whole genome shotgun (WGS) entry which is preliminary data.</text>
</comment>
<evidence type="ECO:0000256" key="5">
    <source>
        <dbReference type="ARBA" id="ARBA00023136"/>
    </source>
</evidence>
<comment type="subcellular location">
    <subcellularLocation>
        <location evidence="1">Mitochondrion outer membrane</location>
        <topology evidence="1">Peripheral membrane protein</topology>
        <orientation evidence="1">Cytoplasmic side</orientation>
    </subcellularLocation>
</comment>
<evidence type="ECO:0000256" key="2">
    <source>
        <dbReference type="ARBA" id="ARBA00005807"/>
    </source>
</evidence>
<organism evidence="8 9">
    <name type="scientific">Staurois parvus</name>
    <dbReference type="NCBI Taxonomy" id="386267"/>
    <lineage>
        <taxon>Eukaryota</taxon>
        <taxon>Metazoa</taxon>
        <taxon>Chordata</taxon>
        <taxon>Craniata</taxon>
        <taxon>Vertebrata</taxon>
        <taxon>Euteleostomi</taxon>
        <taxon>Amphibia</taxon>
        <taxon>Batrachia</taxon>
        <taxon>Anura</taxon>
        <taxon>Neobatrachia</taxon>
        <taxon>Ranoidea</taxon>
        <taxon>Ranidae</taxon>
        <taxon>Staurois</taxon>
    </lineage>
</organism>
<accession>A0ABN9G598</accession>
<sequence>MSLCPFFGGLKSLRIDILFVQPGSRQWFLVDGGNNLCAHRASVVLPLQIKHGINKKLGNLKYKQTYGVYTFIHVFQIIPVWENKACGSSRSLVRKIGSHLPLKPCPRACFEALPSASDLYFSDAPLVPTLADIKWIAADDDETYARVRSDSRPLKHKWRPSPLLVMQRNSSVPNLKLKEEKIFSLKKPGMSLNRSTDLQDELSLLRTQIARIVSGNAATSGSTESLPGNVDTSTPFADFAPTFQSTTSFVISDITEEDELDVSEYSTSSIMESSFTHQRQIEANMSDDEDSVCLSKSNSFADMMGILKDIHKMKASRDWSNRNQCLHKEEDPINLISEVLRQKFALCDQDDRKNI</sequence>
<dbReference type="PANTHER" id="PTHR14215">
    <property type="entry name" value="PROTEIN OF UNKNOWN FUNCTION DUF729"/>
    <property type="match status" value="1"/>
</dbReference>
<gene>
    <name evidence="8" type="ORF">SPARVUS_LOCUS13303584</name>
</gene>
<dbReference type="Pfam" id="PF05308">
    <property type="entry name" value="Mito_fiss_reg"/>
    <property type="match status" value="1"/>
</dbReference>
<evidence type="ECO:0000256" key="6">
    <source>
        <dbReference type="ARBA" id="ARBA00044937"/>
    </source>
</evidence>
<evidence type="ECO:0000313" key="8">
    <source>
        <dbReference type="EMBL" id="CAI9603412.1"/>
    </source>
</evidence>
<evidence type="ECO:0000313" key="9">
    <source>
        <dbReference type="Proteomes" id="UP001162483"/>
    </source>
</evidence>
<keyword evidence="3" id="KW-1000">Mitochondrion outer membrane</keyword>
<comment type="function">
    <text evidence="6">Mitochondrial protein required for adaptation of miochondrial dynamics to metabolic changes. Regulates mitochondrial morphology at steady state and mediates AMPK-dependent stress-induced mitochondrial fragmentation via the control of OPA1 levels.</text>
</comment>